<protein>
    <submittedName>
        <fullName evidence="2">Uncharacterized protein</fullName>
    </submittedName>
</protein>
<dbReference type="InParanoid" id="A0A059AT65"/>
<name>A0A059AT65_EUCGR</name>
<feature type="compositionally biased region" description="Basic and acidic residues" evidence="1">
    <location>
        <begin position="86"/>
        <end position="98"/>
    </location>
</feature>
<evidence type="ECO:0000256" key="1">
    <source>
        <dbReference type="SAM" id="MobiDB-lite"/>
    </source>
</evidence>
<dbReference type="EMBL" id="KK198761">
    <property type="protein sequence ID" value="KCW56876.1"/>
    <property type="molecule type" value="Genomic_DNA"/>
</dbReference>
<evidence type="ECO:0000313" key="2">
    <source>
        <dbReference type="EMBL" id="KCW56876.1"/>
    </source>
</evidence>
<gene>
    <name evidence="2" type="ORF">EUGRSUZ_I02541</name>
</gene>
<proteinExistence type="predicted"/>
<dbReference type="AlphaFoldDB" id="A0A059AT65"/>
<reference evidence="2" key="1">
    <citation type="submission" date="2013-07" db="EMBL/GenBank/DDBJ databases">
        <title>The genome of Eucalyptus grandis.</title>
        <authorList>
            <person name="Schmutz J."/>
            <person name="Hayes R."/>
            <person name="Myburg A."/>
            <person name="Tuskan G."/>
            <person name="Grattapaglia D."/>
            <person name="Rokhsar D.S."/>
        </authorList>
    </citation>
    <scope>NUCLEOTIDE SEQUENCE</scope>
    <source>
        <tissue evidence="2">Leaf extractions</tissue>
    </source>
</reference>
<sequence length="115" mass="12637">MRWRSEKGLRSLVFGLRRTNSETRKSGVAGAVGGHRSAGDELRWYFRDGKRAVEGVVVARVVVPFGGVSATRAAGSEGFPSGSGIELEHRRIETEMEPARGGPRRNQQREEGDEQ</sequence>
<accession>A0A059AT65</accession>
<dbReference type="Gramene" id="KCW56876">
    <property type="protein sequence ID" value="KCW56876"/>
    <property type="gene ID" value="EUGRSUZ_I02541"/>
</dbReference>
<feature type="region of interest" description="Disordered" evidence="1">
    <location>
        <begin position="71"/>
        <end position="115"/>
    </location>
</feature>
<organism evidence="2">
    <name type="scientific">Eucalyptus grandis</name>
    <name type="common">Flooded gum</name>
    <dbReference type="NCBI Taxonomy" id="71139"/>
    <lineage>
        <taxon>Eukaryota</taxon>
        <taxon>Viridiplantae</taxon>
        <taxon>Streptophyta</taxon>
        <taxon>Embryophyta</taxon>
        <taxon>Tracheophyta</taxon>
        <taxon>Spermatophyta</taxon>
        <taxon>Magnoliopsida</taxon>
        <taxon>eudicotyledons</taxon>
        <taxon>Gunneridae</taxon>
        <taxon>Pentapetalae</taxon>
        <taxon>rosids</taxon>
        <taxon>malvids</taxon>
        <taxon>Myrtales</taxon>
        <taxon>Myrtaceae</taxon>
        <taxon>Myrtoideae</taxon>
        <taxon>Eucalypteae</taxon>
        <taxon>Eucalyptus</taxon>
    </lineage>
</organism>